<dbReference type="InterPro" id="IPR000225">
    <property type="entry name" value="Armadillo"/>
</dbReference>
<keyword evidence="4" id="KW-0808">Transferase</keyword>
<protein>
    <recommendedName>
        <fullName evidence="3">RING-type E3 ubiquitin transferase</fullName>
        <ecNumber evidence="3">2.3.2.27</ecNumber>
    </recommendedName>
</protein>
<dbReference type="InterPro" id="IPR036537">
    <property type="entry name" value="Adaptor_Cbl_N_dom_sf"/>
</dbReference>
<dbReference type="EC" id="2.3.2.27" evidence="3"/>
<dbReference type="InterPro" id="IPR045210">
    <property type="entry name" value="RING-Ubox_PUB"/>
</dbReference>
<dbReference type="PROSITE" id="PS50176">
    <property type="entry name" value="ARM_REPEAT"/>
    <property type="match status" value="1"/>
</dbReference>
<feature type="region of interest" description="Disordered" evidence="8">
    <location>
        <begin position="1"/>
        <end position="20"/>
    </location>
</feature>
<evidence type="ECO:0000256" key="1">
    <source>
        <dbReference type="ARBA" id="ARBA00000900"/>
    </source>
</evidence>
<dbReference type="AlphaFoldDB" id="A0A5B6YUG2"/>
<dbReference type="Gene3D" id="1.25.10.10">
    <property type="entry name" value="Leucine-rich Repeat Variant"/>
    <property type="match status" value="1"/>
</dbReference>
<evidence type="ECO:0000256" key="7">
    <source>
        <dbReference type="PROSITE-ProRule" id="PRU00259"/>
    </source>
</evidence>
<feature type="domain" description="U-box" evidence="9">
    <location>
        <begin position="269"/>
        <end position="343"/>
    </location>
</feature>
<dbReference type="UniPathway" id="UPA00143"/>
<evidence type="ECO:0000256" key="8">
    <source>
        <dbReference type="SAM" id="MobiDB-lite"/>
    </source>
</evidence>
<accession>A0A5B6YUG2</accession>
<sequence length="679" mass="74753">MAVSPPQAFPPRKRRPSAGSFVPPNFSDRKLLQSLLLLSQEISSLQPLRPLLKRNSCSILHKTKLIAVLFEELLRNPVTCYSPSAVLCFEELYIVLQRVKTLIEDWSNGSKMWLLMQNESVSNTFHELTADLSTLLDIFPVKDMNFNEDVEELVILIKKQCSERKAFVDPTNDNLRREVLKMLDRIKREIVPDHSKLTEIFDRLQLRDSTSCRDEIESLEDEVQNQTDEKSKSDVIELIGLVRYSKCVLYGASTPRTTRRRRKSAVDVSFPPDFRCPISLDLMRDPVVVSTGQTYDRASINLWIESGHNTCPKTGQTLAHTNLIPNIALKNLIAMWCREQRIPFETAETNDRKTNGVVTNKTALEATKMTVSFLVNKLTASQSMETANRVVHELRALAKTDSDSRACIAEAGALPFLVKFLGSEHPNLQVNAVTTILNLSILEANKTRIMETDGVLNGVIEVLRSGATWEAKGNAAATIFSLTGVHAYRKKLGRKARVIKGLMDLARDGPSCSKRDGLVAILSLAGDRETVGKLVEGGVVEMAGGEVMDLLPEEAVTVLEVVVKKGGLVAVAAAYHVIRKLTVVLRNGTDGARESAAATLVNICRKGGSETVAELAAIPGVERVIWEVMGTGSGRARRKAASLLRILRRWAAGLDGDLTVAAAAYSSINLSPARIVLPA</sequence>
<dbReference type="InterPro" id="IPR058678">
    <property type="entry name" value="ARM_PUB"/>
</dbReference>
<dbReference type="Gene3D" id="3.30.40.10">
    <property type="entry name" value="Zinc/RING finger domain, C3HC4 (zinc finger)"/>
    <property type="match status" value="1"/>
</dbReference>
<dbReference type="SMART" id="SM00504">
    <property type="entry name" value="Ubox"/>
    <property type="match status" value="1"/>
</dbReference>
<evidence type="ECO:0000259" key="9">
    <source>
        <dbReference type="PROSITE" id="PS51698"/>
    </source>
</evidence>
<evidence type="ECO:0000256" key="3">
    <source>
        <dbReference type="ARBA" id="ARBA00012483"/>
    </source>
</evidence>
<feature type="repeat" description="ARM" evidence="7">
    <location>
        <begin position="412"/>
        <end position="454"/>
    </location>
</feature>
<reference evidence="10" key="1">
    <citation type="submission" date="2019-08" db="EMBL/GenBank/DDBJ databases">
        <title>Reference gene set and small RNA set construction with multiple tissues from Davidia involucrata Baill.</title>
        <authorList>
            <person name="Yang H."/>
            <person name="Zhou C."/>
            <person name="Li G."/>
            <person name="Wang J."/>
            <person name="Gao P."/>
            <person name="Wang M."/>
            <person name="Wang R."/>
            <person name="Zhao Y."/>
        </authorList>
    </citation>
    <scope>NUCLEOTIDE SEQUENCE</scope>
    <source>
        <tissue evidence="10">Mixed with DoveR01_LX</tissue>
    </source>
</reference>
<gene>
    <name evidence="10" type="ORF">Din_004204</name>
</gene>
<evidence type="ECO:0000313" key="10">
    <source>
        <dbReference type="EMBL" id="MPA34763.1"/>
    </source>
</evidence>
<dbReference type="PANTHER" id="PTHR23315">
    <property type="entry name" value="U BOX DOMAIN-CONTAINING"/>
    <property type="match status" value="1"/>
</dbReference>
<dbReference type="Pfam" id="PF04564">
    <property type="entry name" value="U-box"/>
    <property type="match status" value="1"/>
</dbReference>
<dbReference type="InterPro" id="IPR059179">
    <property type="entry name" value="MLKL-like_MCAfunc"/>
</dbReference>
<dbReference type="FunFam" id="1.25.10.10:FF:001089">
    <property type="entry name" value="RING-type E3 ubiquitin transferase"/>
    <property type="match status" value="1"/>
</dbReference>
<dbReference type="GO" id="GO:0016567">
    <property type="term" value="P:protein ubiquitination"/>
    <property type="evidence" value="ECO:0007669"/>
    <property type="project" value="UniProtKB-UniPathway"/>
</dbReference>
<organism evidence="10">
    <name type="scientific">Davidia involucrata</name>
    <name type="common">Dove tree</name>
    <dbReference type="NCBI Taxonomy" id="16924"/>
    <lineage>
        <taxon>Eukaryota</taxon>
        <taxon>Viridiplantae</taxon>
        <taxon>Streptophyta</taxon>
        <taxon>Embryophyta</taxon>
        <taxon>Tracheophyta</taxon>
        <taxon>Spermatophyta</taxon>
        <taxon>Magnoliopsida</taxon>
        <taxon>eudicotyledons</taxon>
        <taxon>Gunneridae</taxon>
        <taxon>Pentapetalae</taxon>
        <taxon>asterids</taxon>
        <taxon>Cornales</taxon>
        <taxon>Nyssaceae</taxon>
        <taxon>Davidia</taxon>
    </lineage>
</organism>
<dbReference type="InterPro" id="IPR016024">
    <property type="entry name" value="ARM-type_fold"/>
</dbReference>
<dbReference type="Pfam" id="PF25368">
    <property type="entry name" value="PUB10_N"/>
    <property type="match status" value="1"/>
</dbReference>
<dbReference type="Pfam" id="PF25598">
    <property type="entry name" value="ARM_PUB"/>
    <property type="match status" value="1"/>
</dbReference>
<proteinExistence type="predicted"/>
<dbReference type="SUPFAM" id="SSF48371">
    <property type="entry name" value="ARM repeat"/>
    <property type="match status" value="1"/>
</dbReference>
<keyword evidence="6" id="KW-0833">Ubl conjugation pathway</keyword>
<evidence type="ECO:0000256" key="6">
    <source>
        <dbReference type="ARBA" id="ARBA00022786"/>
    </source>
</evidence>
<keyword evidence="5" id="KW-0677">Repeat</keyword>
<dbReference type="SMART" id="SM00185">
    <property type="entry name" value="ARM"/>
    <property type="match status" value="1"/>
</dbReference>
<dbReference type="CDD" id="cd21037">
    <property type="entry name" value="MLKL_NTD"/>
    <property type="match status" value="1"/>
</dbReference>
<dbReference type="SUPFAM" id="SSF57850">
    <property type="entry name" value="RING/U-box"/>
    <property type="match status" value="1"/>
</dbReference>
<dbReference type="InterPro" id="IPR057623">
    <property type="entry name" value="PUB12-19-like_N"/>
</dbReference>
<dbReference type="Gene3D" id="1.20.930.20">
    <property type="entry name" value="Adaptor protein Cbl, N-terminal domain"/>
    <property type="match status" value="1"/>
</dbReference>
<name>A0A5B6YUG2_DAVIN</name>
<dbReference type="CDD" id="cd16664">
    <property type="entry name" value="RING-Ubox_PUB"/>
    <property type="match status" value="1"/>
</dbReference>
<dbReference type="InterPro" id="IPR003613">
    <property type="entry name" value="Ubox_domain"/>
</dbReference>
<comment type="catalytic activity">
    <reaction evidence="1">
        <text>S-ubiquitinyl-[E2 ubiquitin-conjugating enzyme]-L-cysteine + [acceptor protein]-L-lysine = [E2 ubiquitin-conjugating enzyme]-L-cysteine + N(6)-ubiquitinyl-[acceptor protein]-L-lysine.</text>
        <dbReference type="EC" id="2.3.2.27"/>
    </reaction>
</comment>
<dbReference type="InterPro" id="IPR011989">
    <property type="entry name" value="ARM-like"/>
</dbReference>
<evidence type="ECO:0000256" key="5">
    <source>
        <dbReference type="ARBA" id="ARBA00022737"/>
    </source>
</evidence>
<comment type="pathway">
    <text evidence="2">Protein modification; protein ubiquitination.</text>
</comment>
<evidence type="ECO:0000256" key="2">
    <source>
        <dbReference type="ARBA" id="ARBA00004906"/>
    </source>
</evidence>
<dbReference type="EMBL" id="GHES01004204">
    <property type="protein sequence ID" value="MPA34763.1"/>
    <property type="molecule type" value="Transcribed_RNA"/>
</dbReference>
<dbReference type="GO" id="GO:0061630">
    <property type="term" value="F:ubiquitin protein ligase activity"/>
    <property type="evidence" value="ECO:0007669"/>
    <property type="project" value="UniProtKB-EC"/>
</dbReference>
<dbReference type="InterPro" id="IPR013083">
    <property type="entry name" value="Znf_RING/FYVE/PHD"/>
</dbReference>
<evidence type="ECO:0000256" key="4">
    <source>
        <dbReference type="ARBA" id="ARBA00022679"/>
    </source>
</evidence>
<dbReference type="PANTHER" id="PTHR23315:SF63">
    <property type="entry name" value="U-BOX DOMAIN-CONTAINING PROTEIN 16"/>
    <property type="match status" value="1"/>
</dbReference>
<dbReference type="FunFam" id="3.30.40.10:FF:000562">
    <property type="entry name" value="RING-type E3 ubiquitin transferase"/>
    <property type="match status" value="1"/>
</dbReference>
<dbReference type="PROSITE" id="PS51698">
    <property type="entry name" value="U_BOX"/>
    <property type="match status" value="1"/>
</dbReference>
<dbReference type="GO" id="GO:0007166">
    <property type="term" value="P:cell surface receptor signaling pathway"/>
    <property type="evidence" value="ECO:0007669"/>
    <property type="project" value="InterPro"/>
</dbReference>